<keyword evidence="6 9" id="KW-0811">Translocation</keyword>
<keyword evidence="9" id="KW-0472">Membrane</keyword>
<keyword evidence="7 9" id="KW-0496">Mitochondrion</keyword>
<gene>
    <name evidence="11" type="primary">tim10</name>
    <name evidence="11" type="ORF">g.145120</name>
</gene>
<evidence type="ECO:0000256" key="2">
    <source>
        <dbReference type="ARBA" id="ARBA00022448"/>
    </source>
</evidence>
<dbReference type="GO" id="GO:0045039">
    <property type="term" value="P:protein insertion into mitochondrial inner membrane"/>
    <property type="evidence" value="ECO:0007669"/>
    <property type="project" value="TreeGrafter"/>
</dbReference>
<dbReference type="PANTHER" id="PTHR11038">
    <property type="entry name" value="MITOCHONDRIAL IMPORT INNER MEMBRANE TRANSLOCASE SUBUNIT TIM10"/>
    <property type="match status" value="1"/>
</dbReference>
<accession>A0A1D1ZBV0</accession>
<comment type="subcellular location">
    <subcellularLocation>
        <location evidence="9">Mitochondrion inner membrane</location>
        <topology evidence="9">Peripheral membrane protein</topology>
        <orientation evidence="9">Intermembrane side</orientation>
    </subcellularLocation>
</comment>
<keyword evidence="5 9" id="KW-0653">Protein transport</keyword>
<dbReference type="GO" id="GO:0046872">
    <property type="term" value="F:metal ion binding"/>
    <property type="evidence" value="ECO:0007669"/>
    <property type="project" value="UniProtKB-KW"/>
</dbReference>
<evidence type="ECO:0000256" key="3">
    <source>
        <dbReference type="ARBA" id="ARBA00022723"/>
    </source>
</evidence>
<comment type="domain">
    <text evidence="9">The twin CX3C motif contains 4 conserved Cys residues that form 2 disulfide bonds in the mitochondrial intermembrane space.</text>
</comment>
<keyword evidence="9" id="KW-0999">Mitochondrion inner membrane</keyword>
<reference evidence="11" key="1">
    <citation type="submission" date="2015-07" db="EMBL/GenBank/DDBJ databases">
        <title>Transcriptome Assembly of Anthurium amnicola.</title>
        <authorList>
            <person name="Suzuki J."/>
        </authorList>
    </citation>
    <scope>NUCLEOTIDE SEQUENCE</scope>
</reference>
<dbReference type="GO" id="GO:0015031">
    <property type="term" value="P:protein transport"/>
    <property type="evidence" value="ECO:0007669"/>
    <property type="project" value="UniProtKB-KW"/>
</dbReference>
<proteinExistence type="inferred from homology"/>
<dbReference type="InterPro" id="IPR035427">
    <property type="entry name" value="Tim10-like_dom_sf"/>
</dbReference>
<dbReference type="Pfam" id="PF02953">
    <property type="entry name" value="zf-Tim10_DDP"/>
    <property type="match status" value="1"/>
</dbReference>
<comment type="function">
    <text evidence="9">Mitochondrial intermembrane chaperone that participates in the import and insertion of some multi-pass transmembrane proteins into the mitochondrial inner membrane. Also required for the transfer of beta-barrel precursors from the TOM complex to the sorting and assembly machinery (SAM complex) of the outer membrane. Acts as a chaperone-like protein that protects the hydrophobic precursors from aggregation and guide them through the mitochondrial intermembrane space.</text>
</comment>
<evidence type="ECO:0000313" key="11">
    <source>
        <dbReference type="EMBL" id="JAT64311.1"/>
    </source>
</evidence>
<sequence length="99" mass="10776">MSFLPFGGGGSSQQTINHQNVAMAEQEYEAVTETFYRIVKSCFKKCIPPKYIEGELNKGESVCIDRCFNKYIDVTTKIGEALAKKGQEAGARTGGGFGV</sequence>
<keyword evidence="4" id="KW-0862">Zinc</keyword>
<evidence type="ECO:0000256" key="7">
    <source>
        <dbReference type="ARBA" id="ARBA00023128"/>
    </source>
</evidence>
<evidence type="ECO:0000256" key="1">
    <source>
        <dbReference type="ARBA" id="ARBA00006720"/>
    </source>
</evidence>
<evidence type="ECO:0000259" key="10">
    <source>
        <dbReference type="Pfam" id="PF02953"/>
    </source>
</evidence>
<feature type="domain" description="Tim10-like" evidence="10">
    <location>
        <begin position="22"/>
        <end position="83"/>
    </location>
</feature>
<comment type="similarity">
    <text evidence="1 9">Belongs to the small Tim family.</text>
</comment>
<dbReference type="InterPro" id="IPR004217">
    <property type="entry name" value="Tim10-like"/>
</dbReference>
<evidence type="ECO:0000256" key="9">
    <source>
        <dbReference type="RuleBase" id="RU367043"/>
    </source>
</evidence>
<dbReference type="SUPFAM" id="SSF144122">
    <property type="entry name" value="Tim10-like"/>
    <property type="match status" value="1"/>
</dbReference>
<comment type="subunit">
    <text evidence="9">Heterohexamer.</text>
</comment>
<organism evidence="11">
    <name type="scientific">Anthurium amnicola</name>
    <dbReference type="NCBI Taxonomy" id="1678845"/>
    <lineage>
        <taxon>Eukaryota</taxon>
        <taxon>Viridiplantae</taxon>
        <taxon>Streptophyta</taxon>
        <taxon>Embryophyta</taxon>
        <taxon>Tracheophyta</taxon>
        <taxon>Spermatophyta</taxon>
        <taxon>Magnoliopsida</taxon>
        <taxon>Liliopsida</taxon>
        <taxon>Araceae</taxon>
        <taxon>Pothoideae</taxon>
        <taxon>Potheae</taxon>
        <taxon>Anthurium</taxon>
    </lineage>
</organism>
<name>A0A1D1ZBV0_9ARAE</name>
<keyword evidence="9" id="KW-0143">Chaperone</keyword>
<evidence type="ECO:0000256" key="8">
    <source>
        <dbReference type="ARBA" id="ARBA00023157"/>
    </source>
</evidence>
<dbReference type="PANTHER" id="PTHR11038:SF16">
    <property type="entry name" value="MITOCHONDRIAL IMPORT INNER MEMBRANE TRANSLOCASE SUBUNIT TIM10"/>
    <property type="match status" value="1"/>
</dbReference>
<protein>
    <recommendedName>
        <fullName evidence="9">Mitochondrial import inner membrane translocase subunit</fullName>
    </recommendedName>
</protein>
<dbReference type="AlphaFoldDB" id="A0A1D1ZBV0"/>
<dbReference type="GO" id="GO:0005743">
    <property type="term" value="C:mitochondrial inner membrane"/>
    <property type="evidence" value="ECO:0007669"/>
    <property type="project" value="UniProtKB-SubCell"/>
</dbReference>
<evidence type="ECO:0000256" key="6">
    <source>
        <dbReference type="ARBA" id="ARBA00023010"/>
    </source>
</evidence>
<dbReference type="EMBL" id="GDJX01003625">
    <property type="protein sequence ID" value="JAT64311.1"/>
    <property type="molecule type" value="Transcribed_RNA"/>
</dbReference>
<evidence type="ECO:0000256" key="5">
    <source>
        <dbReference type="ARBA" id="ARBA00022927"/>
    </source>
</evidence>
<evidence type="ECO:0000256" key="4">
    <source>
        <dbReference type="ARBA" id="ARBA00022833"/>
    </source>
</evidence>
<keyword evidence="2 9" id="KW-0813">Transport</keyword>
<dbReference type="Gene3D" id="1.10.287.810">
    <property type="entry name" value="Mitochondrial import inner membrane translocase subunit tim13 like domains"/>
    <property type="match status" value="1"/>
</dbReference>
<keyword evidence="8 9" id="KW-1015">Disulfide bond</keyword>
<keyword evidence="3" id="KW-0479">Metal-binding</keyword>